<protein>
    <submittedName>
        <fullName evidence="2">Cbb3-type cytochrome c oxidase subunit 3</fullName>
    </submittedName>
</protein>
<proteinExistence type="predicted"/>
<organism evidence="2 3">
    <name type="scientific">Aurantiacibacter sediminis</name>
    <dbReference type="NCBI Taxonomy" id="2793064"/>
    <lineage>
        <taxon>Bacteria</taxon>
        <taxon>Pseudomonadati</taxon>
        <taxon>Pseudomonadota</taxon>
        <taxon>Alphaproteobacteria</taxon>
        <taxon>Sphingomonadales</taxon>
        <taxon>Erythrobacteraceae</taxon>
        <taxon>Aurantiacibacter</taxon>
    </lineage>
</organism>
<keyword evidence="3" id="KW-1185">Reference proteome</keyword>
<keyword evidence="1" id="KW-0472">Membrane</keyword>
<dbReference type="Proteomes" id="UP000602442">
    <property type="component" value="Unassembled WGS sequence"/>
</dbReference>
<dbReference type="RefSeq" id="WP_197920443.1">
    <property type="nucleotide sequence ID" value="NZ_CAWPTA010000006.1"/>
</dbReference>
<feature type="transmembrane region" description="Helical" evidence="1">
    <location>
        <begin position="13"/>
        <end position="31"/>
    </location>
</feature>
<reference evidence="2 3" key="1">
    <citation type="submission" date="2020-11" db="EMBL/GenBank/DDBJ databases">
        <title>Erythrobacter sediminis sp. nov., a marine bacterium from a tidal flat of Garorim Bay.</title>
        <authorList>
            <person name="Kim D."/>
            <person name="Yoo Y."/>
            <person name="Kim J.-J."/>
        </authorList>
    </citation>
    <scope>NUCLEOTIDE SEQUENCE [LARGE SCALE GENOMIC DNA]</scope>
    <source>
        <strain evidence="2 3">JGD-13</strain>
    </source>
</reference>
<keyword evidence="1" id="KW-1133">Transmembrane helix</keyword>
<sequence length="55" mass="6173">MSFYETLRHFADSYALIVMFALFGLLCLYPFRSGAGERNHHAANSIFKGADDGDQ</sequence>
<dbReference type="CDD" id="cd01324">
    <property type="entry name" value="cbb3_Oxidase_CcoQ"/>
    <property type="match status" value="1"/>
</dbReference>
<keyword evidence="1" id="KW-0812">Transmembrane</keyword>
<evidence type="ECO:0000313" key="3">
    <source>
        <dbReference type="Proteomes" id="UP000602442"/>
    </source>
</evidence>
<accession>A0ABS0N1D7</accession>
<dbReference type="Pfam" id="PF05545">
    <property type="entry name" value="FixQ"/>
    <property type="match status" value="1"/>
</dbReference>
<dbReference type="EMBL" id="JAEANY010000001">
    <property type="protein sequence ID" value="MBH5321788.1"/>
    <property type="molecule type" value="Genomic_DNA"/>
</dbReference>
<comment type="caution">
    <text evidence="2">The sequence shown here is derived from an EMBL/GenBank/DDBJ whole genome shotgun (WGS) entry which is preliminary data.</text>
</comment>
<gene>
    <name evidence="2" type="ORF">I5L03_04205</name>
</gene>
<name>A0ABS0N1D7_9SPHN</name>
<evidence type="ECO:0000313" key="2">
    <source>
        <dbReference type="EMBL" id="MBH5321788.1"/>
    </source>
</evidence>
<evidence type="ECO:0000256" key="1">
    <source>
        <dbReference type="SAM" id="Phobius"/>
    </source>
</evidence>
<dbReference type="InterPro" id="IPR008621">
    <property type="entry name" value="Cbb3-typ_cyt_oxidase_comp"/>
</dbReference>